<dbReference type="Gene3D" id="1.10.10.10">
    <property type="entry name" value="Winged helix-like DNA-binding domain superfamily/Winged helix DNA-binding domain"/>
    <property type="match status" value="1"/>
</dbReference>
<dbReference type="EMBL" id="CP041616">
    <property type="protein sequence ID" value="QDO88143.1"/>
    <property type="molecule type" value="Genomic_DNA"/>
</dbReference>
<evidence type="ECO:0000256" key="4">
    <source>
        <dbReference type="SAM" id="MobiDB-lite"/>
    </source>
</evidence>
<protein>
    <submittedName>
        <fullName evidence="6">Winged helix-turn-helix transcriptional regulator</fullName>
    </submittedName>
</protein>
<evidence type="ECO:0000313" key="6">
    <source>
        <dbReference type="EMBL" id="QDO88143.1"/>
    </source>
</evidence>
<sequence length="111" mass="12067">MAMSAQRKPEPSAPNEAPRGLQREHAALVARSLRVLANATRLQLLSGILGAADGRATVRTLTDAVGLRQPTVSQHLHLMLESGVVEREPIGREVWYSIHPDLIDTVTDLVT</sequence>
<dbReference type="KEGG" id="orz:FNH13_07105"/>
<organism evidence="6 7">
    <name type="scientific">Ornithinimicrobium ciconiae</name>
    <dbReference type="NCBI Taxonomy" id="2594265"/>
    <lineage>
        <taxon>Bacteria</taxon>
        <taxon>Bacillati</taxon>
        <taxon>Actinomycetota</taxon>
        <taxon>Actinomycetes</taxon>
        <taxon>Micrococcales</taxon>
        <taxon>Ornithinimicrobiaceae</taxon>
        <taxon>Ornithinimicrobium</taxon>
    </lineage>
</organism>
<dbReference type="PRINTS" id="PR00778">
    <property type="entry name" value="HTHARSR"/>
</dbReference>
<reference evidence="6 7" key="1">
    <citation type="submission" date="2019-07" db="EMBL/GenBank/DDBJ databases">
        <title>complete genome sequencing of Ornithinimicrobium sp. H23M54.</title>
        <authorList>
            <person name="Bae J.-W."/>
            <person name="Lee S.-Y."/>
        </authorList>
    </citation>
    <scope>NUCLEOTIDE SEQUENCE [LARGE SCALE GENOMIC DNA]</scope>
    <source>
        <strain evidence="6 7">H23M54</strain>
    </source>
</reference>
<dbReference type="InterPro" id="IPR011991">
    <property type="entry name" value="ArsR-like_HTH"/>
</dbReference>
<dbReference type="PANTHER" id="PTHR33154:SF18">
    <property type="entry name" value="ARSENICAL RESISTANCE OPERON REPRESSOR"/>
    <property type="match status" value="1"/>
</dbReference>
<accession>A0A516G9D7</accession>
<dbReference type="Pfam" id="PF12840">
    <property type="entry name" value="HTH_20"/>
    <property type="match status" value="1"/>
</dbReference>
<dbReference type="NCBIfam" id="NF033788">
    <property type="entry name" value="HTH_metalloreg"/>
    <property type="match status" value="1"/>
</dbReference>
<evidence type="ECO:0000313" key="7">
    <source>
        <dbReference type="Proteomes" id="UP000315395"/>
    </source>
</evidence>
<dbReference type="SUPFAM" id="SSF46785">
    <property type="entry name" value="Winged helix' DNA-binding domain"/>
    <property type="match status" value="1"/>
</dbReference>
<gene>
    <name evidence="6" type="ORF">FNH13_07105</name>
</gene>
<keyword evidence="7" id="KW-1185">Reference proteome</keyword>
<evidence type="ECO:0000256" key="3">
    <source>
        <dbReference type="ARBA" id="ARBA00023163"/>
    </source>
</evidence>
<keyword evidence="3" id="KW-0804">Transcription</keyword>
<dbReference type="InterPro" id="IPR051081">
    <property type="entry name" value="HTH_MetalResp_TranReg"/>
</dbReference>
<feature type="domain" description="HTH arsR-type" evidence="5">
    <location>
        <begin position="21"/>
        <end position="111"/>
    </location>
</feature>
<dbReference type="OrthoDB" id="3628603at2"/>
<dbReference type="InterPro" id="IPR036388">
    <property type="entry name" value="WH-like_DNA-bd_sf"/>
</dbReference>
<keyword evidence="2" id="KW-0238">DNA-binding</keyword>
<proteinExistence type="predicted"/>
<evidence type="ECO:0000259" key="5">
    <source>
        <dbReference type="PROSITE" id="PS50987"/>
    </source>
</evidence>
<dbReference type="CDD" id="cd00090">
    <property type="entry name" value="HTH_ARSR"/>
    <property type="match status" value="1"/>
</dbReference>
<evidence type="ECO:0000256" key="2">
    <source>
        <dbReference type="ARBA" id="ARBA00023125"/>
    </source>
</evidence>
<dbReference type="InterPro" id="IPR001845">
    <property type="entry name" value="HTH_ArsR_DNA-bd_dom"/>
</dbReference>
<keyword evidence="1" id="KW-0805">Transcription regulation</keyword>
<dbReference type="InterPro" id="IPR036390">
    <property type="entry name" value="WH_DNA-bd_sf"/>
</dbReference>
<dbReference type="GO" id="GO:0003677">
    <property type="term" value="F:DNA binding"/>
    <property type="evidence" value="ECO:0007669"/>
    <property type="project" value="UniProtKB-KW"/>
</dbReference>
<dbReference type="Proteomes" id="UP000315395">
    <property type="component" value="Chromosome"/>
</dbReference>
<feature type="region of interest" description="Disordered" evidence="4">
    <location>
        <begin position="1"/>
        <end position="21"/>
    </location>
</feature>
<evidence type="ECO:0000256" key="1">
    <source>
        <dbReference type="ARBA" id="ARBA00023015"/>
    </source>
</evidence>
<name>A0A516G9D7_9MICO</name>
<dbReference type="SMART" id="SM00418">
    <property type="entry name" value="HTH_ARSR"/>
    <property type="match status" value="1"/>
</dbReference>
<dbReference type="PANTHER" id="PTHR33154">
    <property type="entry name" value="TRANSCRIPTIONAL REGULATOR, ARSR FAMILY"/>
    <property type="match status" value="1"/>
</dbReference>
<dbReference type="PROSITE" id="PS50987">
    <property type="entry name" value="HTH_ARSR_2"/>
    <property type="match status" value="1"/>
</dbReference>
<dbReference type="GO" id="GO:0003700">
    <property type="term" value="F:DNA-binding transcription factor activity"/>
    <property type="evidence" value="ECO:0007669"/>
    <property type="project" value="InterPro"/>
</dbReference>
<dbReference type="AlphaFoldDB" id="A0A516G9D7"/>